<dbReference type="Gene3D" id="3.30.420.280">
    <property type="match status" value="1"/>
</dbReference>
<dbReference type="InterPro" id="IPR027417">
    <property type="entry name" value="P-loop_NTPase"/>
</dbReference>
<evidence type="ECO:0000256" key="1">
    <source>
        <dbReference type="ARBA" id="ARBA00022612"/>
    </source>
</evidence>
<dbReference type="Proteomes" id="UP000305202">
    <property type="component" value="Unassembled WGS sequence"/>
</dbReference>
<dbReference type="RefSeq" id="WP_136992307.1">
    <property type="nucleotide sequence ID" value="NZ_SZPQ01000041.1"/>
</dbReference>
<dbReference type="Pfam" id="PF17289">
    <property type="entry name" value="Terminase_6C"/>
    <property type="match status" value="1"/>
</dbReference>
<dbReference type="Gene3D" id="3.40.50.300">
    <property type="entry name" value="P-loop containing nucleotide triphosphate hydrolases"/>
    <property type="match status" value="1"/>
</dbReference>
<name>A0ABY2SH07_9HYPH</name>
<evidence type="ECO:0000313" key="4">
    <source>
        <dbReference type="Proteomes" id="UP000305202"/>
    </source>
</evidence>
<evidence type="ECO:0000313" key="3">
    <source>
        <dbReference type="EMBL" id="TKI03567.1"/>
    </source>
</evidence>
<evidence type="ECO:0000259" key="2">
    <source>
        <dbReference type="Pfam" id="PF17289"/>
    </source>
</evidence>
<proteinExistence type="predicted"/>
<dbReference type="InterPro" id="IPR035421">
    <property type="entry name" value="Terminase_6C"/>
</dbReference>
<sequence>MNLSQRIQSFEGPVALTPKQANIYVWGWQPKARFRDAVCGRRFGKTFLGKAEMRRAARLADRWDVSIEDEIWYCAPTQKQAKRVFWRRLKQAIPRHWRDGKPNETELSITLLSGHIIRCVGLNNYDDLRGSGLFFVLIDEWADCPYEAWEEVIRPMLSTCKYTVDGIEHVGGHALRIGTPKGFNHCYDTWLDGQEGRQPDHKSWLYTSVQGGNVPPEEIEAAKRKMDPRTYRQEYEASFENYQGVVYYCFDRRLNHTDETIQPGDVLHIGMDFNVGKMAAVVYVMRNGLPCAVDELMDIFDTPAMVEKIKSRFTDHSITVYPDASGDNRKSQNASESDLSLLKKAGFTVRVNPSNPAVKDRVNSMNAMLCNTYGERRLLINTHKCPKFTQCQERQVYNEHGEPDKKSGFDHGNDAGTYPIAYLFPIKERVVTKTTNIPIMGR</sequence>
<dbReference type="Pfam" id="PF03237">
    <property type="entry name" value="Terminase_6N"/>
    <property type="match status" value="1"/>
</dbReference>
<protein>
    <submittedName>
        <fullName evidence="3">Terminase</fullName>
    </submittedName>
</protein>
<accession>A0ABY2SH07</accession>
<keyword evidence="4" id="KW-1185">Reference proteome</keyword>
<feature type="domain" description="Terminase large subunit gp17-like C-terminal" evidence="2">
    <location>
        <begin position="269"/>
        <end position="419"/>
    </location>
</feature>
<organism evidence="3 4">
    <name type="scientific">Martelella alba</name>
    <dbReference type="NCBI Taxonomy" id="2590451"/>
    <lineage>
        <taxon>Bacteria</taxon>
        <taxon>Pseudomonadati</taxon>
        <taxon>Pseudomonadota</taxon>
        <taxon>Alphaproteobacteria</taxon>
        <taxon>Hyphomicrobiales</taxon>
        <taxon>Aurantimonadaceae</taxon>
        <taxon>Martelella</taxon>
    </lineage>
</organism>
<dbReference type="EMBL" id="SZPQ01000041">
    <property type="protein sequence ID" value="TKI03567.1"/>
    <property type="molecule type" value="Genomic_DNA"/>
</dbReference>
<gene>
    <name evidence="3" type="ORF">FCN80_21045</name>
</gene>
<keyword evidence="1" id="KW-1188">Viral release from host cell</keyword>
<comment type="caution">
    <text evidence="3">The sequence shown here is derived from an EMBL/GenBank/DDBJ whole genome shotgun (WGS) entry which is preliminary data.</text>
</comment>
<reference evidence="3 4" key="1">
    <citation type="submission" date="2019-04" db="EMBL/GenBank/DDBJ databases">
        <authorList>
            <person name="Li M."/>
            <person name="Gao C."/>
        </authorList>
    </citation>
    <scope>NUCLEOTIDE SEQUENCE [LARGE SCALE GENOMIC DNA]</scope>
    <source>
        <strain evidence="3 4">BGMRC 2031</strain>
    </source>
</reference>